<gene>
    <name evidence="2" type="ORF">LCGC14_2845520</name>
</gene>
<organism evidence="2">
    <name type="scientific">marine sediment metagenome</name>
    <dbReference type="NCBI Taxonomy" id="412755"/>
    <lineage>
        <taxon>unclassified sequences</taxon>
        <taxon>metagenomes</taxon>
        <taxon>ecological metagenomes</taxon>
    </lineage>
</organism>
<dbReference type="EMBL" id="LAZR01054580">
    <property type="protein sequence ID" value="KKK78242.1"/>
    <property type="molecule type" value="Genomic_DNA"/>
</dbReference>
<feature type="region of interest" description="Disordered" evidence="1">
    <location>
        <begin position="21"/>
        <end position="66"/>
    </location>
</feature>
<proteinExistence type="predicted"/>
<protein>
    <submittedName>
        <fullName evidence="2">Uncharacterized protein</fullName>
    </submittedName>
</protein>
<feature type="non-terminal residue" evidence="2">
    <location>
        <position position="328"/>
    </location>
</feature>
<sequence length="328" mass="37814">MSWFKTIIKKRIFKKADEEDGRPLLPFRPIGKPEQQPIIPGQFEEPETTEQTEQIEQPEQVEPLQQVEVEDIPQEELEGEELEDLDQPFVEQEPGQPSFKAHKKLLTVNPDLKNSFEIIFIDDVDFNRKIKPIVDNINKYNNGIANRQGWDPIQLIYQPDLDSPPYQKELKDAQGNPIIFNARRLTVVGEPPVPAGTALKTLKDPETRKLIKDKNGENITIPVRYKVIGLVKHQALRPPAEIQLDENTQQPYLINLPEEIQQKYTNQSINPKSAKWKLGVDARTAVTIPNIEAGQRILQQNKLEKDKGVWRNFVYADPRSPKIKDPFW</sequence>
<dbReference type="AlphaFoldDB" id="A0A0F8Y9Y8"/>
<evidence type="ECO:0000313" key="2">
    <source>
        <dbReference type="EMBL" id="KKK78242.1"/>
    </source>
</evidence>
<feature type="compositionally biased region" description="Low complexity" evidence="1">
    <location>
        <begin position="51"/>
        <end position="66"/>
    </location>
</feature>
<name>A0A0F8Y9Y8_9ZZZZ</name>
<comment type="caution">
    <text evidence="2">The sequence shown here is derived from an EMBL/GenBank/DDBJ whole genome shotgun (WGS) entry which is preliminary data.</text>
</comment>
<accession>A0A0F8Y9Y8</accession>
<evidence type="ECO:0000256" key="1">
    <source>
        <dbReference type="SAM" id="MobiDB-lite"/>
    </source>
</evidence>
<reference evidence="2" key="1">
    <citation type="journal article" date="2015" name="Nature">
        <title>Complex archaea that bridge the gap between prokaryotes and eukaryotes.</title>
        <authorList>
            <person name="Spang A."/>
            <person name="Saw J.H."/>
            <person name="Jorgensen S.L."/>
            <person name="Zaremba-Niedzwiedzka K."/>
            <person name="Martijn J."/>
            <person name="Lind A.E."/>
            <person name="van Eijk R."/>
            <person name="Schleper C."/>
            <person name="Guy L."/>
            <person name="Ettema T.J."/>
        </authorList>
    </citation>
    <scope>NUCLEOTIDE SEQUENCE</scope>
</reference>